<dbReference type="PANTHER" id="PTHR14009:SF1">
    <property type="entry name" value="MITOCHONDRIAL PROTON_CALCIUM EXCHANGER PROTEIN"/>
    <property type="match status" value="1"/>
</dbReference>
<feature type="compositionally biased region" description="Polar residues" evidence="20">
    <location>
        <begin position="766"/>
        <end position="795"/>
    </location>
</feature>
<evidence type="ECO:0000256" key="8">
    <source>
        <dbReference type="ARBA" id="ARBA00022723"/>
    </source>
</evidence>
<evidence type="ECO:0000256" key="6">
    <source>
        <dbReference type="ARBA" id="ARBA00022568"/>
    </source>
</evidence>
<dbReference type="InterPro" id="IPR002048">
    <property type="entry name" value="EF_hand_dom"/>
</dbReference>
<keyword evidence="25" id="KW-1185">Reference proteome</keyword>
<evidence type="ECO:0000256" key="13">
    <source>
        <dbReference type="ARBA" id="ARBA00023054"/>
    </source>
</evidence>
<feature type="domain" description="EF-hand" evidence="22">
    <location>
        <begin position="647"/>
        <end position="682"/>
    </location>
</feature>
<gene>
    <name evidence="24" type="ORF">NTJ_14922</name>
</gene>
<dbReference type="PROSITE" id="PS51758">
    <property type="entry name" value="LETM1_RBD"/>
    <property type="match status" value="1"/>
</dbReference>
<feature type="domain" description="Letm1 RBD" evidence="23">
    <location>
        <begin position="217"/>
        <end position="489"/>
    </location>
</feature>
<proteinExistence type="inferred from homology"/>
<keyword evidence="6" id="KW-0109">Calcium transport</keyword>
<evidence type="ECO:0000256" key="16">
    <source>
        <dbReference type="ARBA" id="ARBA00023136"/>
    </source>
</evidence>
<dbReference type="PANTHER" id="PTHR14009">
    <property type="entry name" value="LEUCINE ZIPPER-EF-HAND CONTAINING TRANSMEMBRANE PROTEIN"/>
    <property type="match status" value="1"/>
</dbReference>
<keyword evidence="14" id="KW-0406">Ion transport</keyword>
<dbReference type="Proteomes" id="UP001307889">
    <property type="component" value="Chromosome 13"/>
</dbReference>
<feature type="coiled-coil region" evidence="19">
    <location>
        <begin position="503"/>
        <end position="554"/>
    </location>
</feature>
<evidence type="ECO:0000256" key="21">
    <source>
        <dbReference type="SAM" id="Phobius"/>
    </source>
</evidence>
<feature type="coiled-coil region" evidence="19">
    <location>
        <begin position="430"/>
        <end position="469"/>
    </location>
</feature>
<evidence type="ECO:0000256" key="1">
    <source>
        <dbReference type="ARBA" id="ARBA00004434"/>
    </source>
</evidence>
<name>A0ABN7BCJ9_9HEMI</name>
<evidence type="ECO:0000256" key="4">
    <source>
        <dbReference type="ARBA" id="ARBA00022448"/>
    </source>
</evidence>
<evidence type="ECO:0000256" key="5">
    <source>
        <dbReference type="ARBA" id="ARBA00022449"/>
    </source>
</evidence>
<feature type="compositionally biased region" description="Polar residues" evidence="20">
    <location>
        <begin position="733"/>
        <end position="742"/>
    </location>
</feature>
<evidence type="ECO:0000256" key="18">
    <source>
        <dbReference type="PROSITE-ProRule" id="PRU01094"/>
    </source>
</evidence>
<dbReference type="EMBL" id="AP028921">
    <property type="protein sequence ID" value="BET02104.1"/>
    <property type="molecule type" value="Genomic_DNA"/>
</dbReference>
<feature type="compositionally biased region" description="Basic and acidic residues" evidence="20">
    <location>
        <begin position="744"/>
        <end position="759"/>
    </location>
</feature>
<evidence type="ECO:0000259" key="22">
    <source>
        <dbReference type="PROSITE" id="PS50222"/>
    </source>
</evidence>
<evidence type="ECO:0000256" key="9">
    <source>
        <dbReference type="ARBA" id="ARBA00022792"/>
    </source>
</evidence>
<evidence type="ECO:0000313" key="25">
    <source>
        <dbReference type="Proteomes" id="UP001307889"/>
    </source>
</evidence>
<keyword evidence="4" id="KW-0813">Transport</keyword>
<comment type="subcellular location">
    <subcellularLocation>
        <location evidence="1">Mitochondrion inner membrane</location>
        <topology evidence="1">Single-pass membrane protein</topology>
    </subcellularLocation>
</comment>
<dbReference type="InterPro" id="IPR033122">
    <property type="entry name" value="LETM1-like_RBD"/>
</dbReference>
<keyword evidence="13 19" id="KW-0175">Coiled coil</keyword>
<evidence type="ECO:0000256" key="2">
    <source>
        <dbReference type="ARBA" id="ARBA00009584"/>
    </source>
</evidence>
<accession>A0ABN7BCJ9</accession>
<dbReference type="InterPro" id="IPR044202">
    <property type="entry name" value="LETM1/MDM38-like"/>
</dbReference>
<dbReference type="Pfam" id="PF07766">
    <property type="entry name" value="LETM1_RBD"/>
    <property type="match status" value="1"/>
</dbReference>
<evidence type="ECO:0000256" key="19">
    <source>
        <dbReference type="SAM" id="Coils"/>
    </source>
</evidence>
<keyword evidence="9" id="KW-0999">Mitochondrion inner membrane</keyword>
<evidence type="ECO:0000256" key="15">
    <source>
        <dbReference type="ARBA" id="ARBA00023128"/>
    </source>
</evidence>
<evidence type="ECO:0000256" key="10">
    <source>
        <dbReference type="ARBA" id="ARBA00022837"/>
    </source>
</evidence>
<evidence type="ECO:0000256" key="3">
    <source>
        <dbReference type="ARBA" id="ARBA00020557"/>
    </source>
</evidence>
<keyword evidence="15 18" id="KW-0496">Mitochondrion</keyword>
<keyword evidence="7 21" id="KW-0812">Transmembrane</keyword>
<evidence type="ECO:0000313" key="24">
    <source>
        <dbReference type="EMBL" id="BET02104.1"/>
    </source>
</evidence>
<feature type="region of interest" description="Disordered" evidence="20">
    <location>
        <begin position="720"/>
        <end position="795"/>
    </location>
</feature>
<evidence type="ECO:0000256" key="12">
    <source>
        <dbReference type="ARBA" id="ARBA00022989"/>
    </source>
</evidence>
<evidence type="ECO:0000256" key="11">
    <source>
        <dbReference type="ARBA" id="ARBA00022946"/>
    </source>
</evidence>
<keyword evidence="11" id="KW-0809">Transit peptide</keyword>
<dbReference type="SUPFAM" id="SSF47473">
    <property type="entry name" value="EF-hand"/>
    <property type="match status" value="1"/>
</dbReference>
<reference evidence="24 25" key="1">
    <citation type="submission" date="2023-09" db="EMBL/GenBank/DDBJ databases">
        <title>Nesidiocoris tenuis whole genome shotgun sequence.</title>
        <authorList>
            <person name="Shibata T."/>
            <person name="Shimoda M."/>
            <person name="Kobayashi T."/>
            <person name="Uehara T."/>
        </authorList>
    </citation>
    <scope>NUCLEOTIDE SEQUENCE [LARGE SCALE GENOMIC DNA]</scope>
    <source>
        <strain evidence="24 25">Japan</strain>
    </source>
</reference>
<keyword evidence="5" id="KW-0050">Antiport</keyword>
<evidence type="ECO:0000256" key="17">
    <source>
        <dbReference type="ARBA" id="ARBA00031360"/>
    </source>
</evidence>
<sequence>MYSLIRHRNSLVHRTQFITKGGKLQRHLFSHPCSLCRAAPSSLAAGYSSRRPSAGSAFVVPSRQFRTGLAHWNAEPLKPSSKIEQTVTALKEKAKADAEPAKAVAEGKELKPVVKKTLKQKIVDEIVHYYHGFRLLFIDINVSRKLLWRVLMGKQLTRRENKLLVRTVGDLFRLVPFSIFIIIPFMELLLPVFIKFFPGMLPSTFQTSSERDDKIKKSLKVKLEMAKFLQKTLDELPASGVGHSSEAAKEFALFFQKVRTSGGMCSSEEIMKFSKLFEDEITLDSLPRPQLMALCRVLDMNPIGTTNFLRFQLRLKLRSLAADDMMIQKEGINSLTQSELQGACRARGMRALGVSEERLKAQLSQWLDLSLVKKVPPSLLLLSQAFMLPDTTPTEEKLAATIQALPDAVGTATKAVIGEREGKVDFKTKIDIIKEEVAMIKQERKEQQEEESKEKAKKIEEKKEEIMVDTAPTLMDSTGIEPTLRSVIDDIKKTAISEKLASEDVTNREMEALENALETLGKDRKKLLVEKEELQELREEMAEYQEDIADLQKITAFSKDSEVKESVAAQRLFKKVNKMISKMETVLSTLDAKSEKTDQPPPVTPAASQAVRAATEAIQSKIADSDENLRIEDLVNTIRKIQGVPNSSLEKITDVLTKMDADKDGVIRVDVVLKMLELVGNEKIKLSKKQVDELIELIDKEEAIEMDELIYKKLQKSEEEGKSLGAGEPVKPAQTTKPTTEASTDDRRPTTEKKSDSTKKPLNMTAAISASMQSPTVTTSIAEPKTKQNNVPKEL</sequence>
<protein>
    <recommendedName>
        <fullName evidence="3">Mitochondrial proton/calcium exchanger protein</fullName>
    </recommendedName>
    <alternativeName>
        <fullName evidence="17">Leucine zipper-EF-hand-containing transmembrane protein 1</fullName>
    </alternativeName>
</protein>
<keyword evidence="10" id="KW-0106">Calcium</keyword>
<dbReference type="InterPro" id="IPR011992">
    <property type="entry name" value="EF-hand-dom_pair"/>
</dbReference>
<feature type="transmembrane region" description="Helical" evidence="21">
    <location>
        <begin position="171"/>
        <end position="194"/>
    </location>
</feature>
<keyword evidence="12 21" id="KW-1133">Transmembrane helix</keyword>
<keyword evidence="8" id="KW-0479">Metal-binding</keyword>
<keyword evidence="16 21" id="KW-0472">Membrane</keyword>
<organism evidence="24 25">
    <name type="scientific">Nesidiocoris tenuis</name>
    <dbReference type="NCBI Taxonomy" id="355587"/>
    <lineage>
        <taxon>Eukaryota</taxon>
        <taxon>Metazoa</taxon>
        <taxon>Ecdysozoa</taxon>
        <taxon>Arthropoda</taxon>
        <taxon>Hexapoda</taxon>
        <taxon>Insecta</taxon>
        <taxon>Pterygota</taxon>
        <taxon>Neoptera</taxon>
        <taxon>Paraneoptera</taxon>
        <taxon>Hemiptera</taxon>
        <taxon>Heteroptera</taxon>
        <taxon>Panheteroptera</taxon>
        <taxon>Cimicomorpha</taxon>
        <taxon>Miridae</taxon>
        <taxon>Dicyphina</taxon>
        <taxon>Nesidiocoris</taxon>
    </lineage>
</organism>
<dbReference type="Gene3D" id="1.10.238.10">
    <property type="entry name" value="EF-hand"/>
    <property type="match status" value="1"/>
</dbReference>
<evidence type="ECO:0000256" key="14">
    <source>
        <dbReference type="ARBA" id="ARBA00023065"/>
    </source>
</evidence>
<dbReference type="InterPro" id="IPR059005">
    <property type="entry name" value="LETM1_C"/>
</dbReference>
<evidence type="ECO:0000256" key="7">
    <source>
        <dbReference type="ARBA" id="ARBA00022692"/>
    </source>
</evidence>
<dbReference type="Pfam" id="PF26561">
    <property type="entry name" value="LETM1_C"/>
    <property type="match status" value="1"/>
</dbReference>
<comment type="similarity">
    <text evidence="2">Belongs to the LETM1 family.</text>
</comment>
<evidence type="ECO:0000256" key="20">
    <source>
        <dbReference type="SAM" id="MobiDB-lite"/>
    </source>
</evidence>
<evidence type="ECO:0000259" key="23">
    <source>
        <dbReference type="PROSITE" id="PS51758"/>
    </source>
</evidence>
<dbReference type="PROSITE" id="PS50222">
    <property type="entry name" value="EF_HAND_2"/>
    <property type="match status" value="1"/>
</dbReference>